<dbReference type="Proteomes" id="UP000187406">
    <property type="component" value="Unassembled WGS sequence"/>
</dbReference>
<evidence type="ECO:0000259" key="7">
    <source>
        <dbReference type="PROSITE" id="PS50066"/>
    </source>
</evidence>
<evidence type="ECO:0000256" key="4">
    <source>
        <dbReference type="ARBA" id="ARBA00023163"/>
    </source>
</evidence>
<dbReference type="AlphaFoldDB" id="A0A1Q3AX32"/>
<dbReference type="GO" id="GO:0000978">
    <property type="term" value="F:RNA polymerase II cis-regulatory region sequence-specific DNA binding"/>
    <property type="evidence" value="ECO:0007669"/>
    <property type="project" value="TreeGrafter"/>
</dbReference>
<reference evidence="9" key="1">
    <citation type="submission" date="2016-04" db="EMBL/GenBank/DDBJ databases">
        <title>Cephalotus genome sequencing.</title>
        <authorList>
            <person name="Fukushima K."/>
            <person name="Hasebe M."/>
            <person name="Fang X."/>
        </authorList>
    </citation>
    <scope>NUCLEOTIDE SEQUENCE [LARGE SCALE GENOMIC DNA]</scope>
    <source>
        <strain evidence="9">cv. St1</strain>
    </source>
</reference>
<evidence type="ECO:0000313" key="9">
    <source>
        <dbReference type="Proteomes" id="UP000187406"/>
    </source>
</evidence>
<comment type="subcellular location">
    <subcellularLocation>
        <location evidence="1">Nucleus</location>
    </subcellularLocation>
</comment>
<comment type="caution">
    <text evidence="8">The sequence shown here is derived from an EMBL/GenBank/DDBJ whole genome shotgun (WGS) entry which is preliminary data.</text>
</comment>
<dbReference type="GO" id="GO:0046983">
    <property type="term" value="F:protein dimerization activity"/>
    <property type="evidence" value="ECO:0007669"/>
    <property type="project" value="InterPro"/>
</dbReference>
<evidence type="ECO:0000256" key="3">
    <source>
        <dbReference type="ARBA" id="ARBA00023125"/>
    </source>
</evidence>
<keyword evidence="4" id="KW-0804">Transcription</keyword>
<keyword evidence="2" id="KW-0805">Transcription regulation</keyword>
<keyword evidence="3" id="KW-0238">DNA-binding</keyword>
<dbReference type="Gene3D" id="3.40.1810.10">
    <property type="entry name" value="Transcription factor, MADS-box"/>
    <property type="match status" value="1"/>
</dbReference>
<name>A0A1Q3AX32_CEPFO</name>
<evidence type="ECO:0000313" key="8">
    <source>
        <dbReference type="EMBL" id="GAV60287.1"/>
    </source>
</evidence>
<dbReference type="InParanoid" id="A0A1Q3AX32"/>
<keyword evidence="5" id="KW-0539">Nucleus</keyword>
<dbReference type="SMART" id="SM00432">
    <property type="entry name" value="MADS"/>
    <property type="match status" value="1"/>
</dbReference>
<dbReference type="Pfam" id="PF00319">
    <property type="entry name" value="SRF-TF"/>
    <property type="match status" value="1"/>
</dbReference>
<dbReference type="InterPro" id="IPR033896">
    <property type="entry name" value="MEF2-like_N"/>
</dbReference>
<feature type="region of interest" description="Disordered" evidence="6">
    <location>
        <begin position="187"/>
        <end position="240"/>
    </location>
</feature>
<dbReference type="OrthoDB" id="1898716at2759"/>
<organism evidence="8 9">
    <name type="scientific">Cephalotus follicularis</name>
    <name type="common">Albany pitcher plant</name>
    <dbReference type="NCBI Taxonomy" id="3775"/>
    <lineage>
        <taxon>Eukaryota</taxon>
        <taxon>Viridiplantae</taxon>
        <taxon>Streptophyta</taxon>
        <taxon>Embryophyta</taxon>
        <taxon>Tracheophyta</taxon>
        <taxon>Spermatophyta</taxon>
        <taxon>Magnoliopsida</taxon>
        <taxon>eudicotyledons</taxon>
        <taxon>Gunneridae</taxon>
        <taxon>Pentapetalae</taxon>
        <taxon>rosids</taxon>
        <taxon>fabids</taxon>
        <taxon>Oxalidales</taxon>
        <taxon>Cephalotaceae</taxon>
        <taxon>Cephalotus</taxon>
    </lineage>
</organism>
<proteinExistence type="predicted"/>
<dbReference type="SUPFAM" id="SSF55455">
    <property type="entry name" value="SRF-like"/>
    <property type="match status" value="1"/>
</dbReference>
<protein>
    <submittedName>
        <fullName evidence="8">SRF-TF domain-containing protein</fullName>
    </submittedName>
</protein>
<dbReference type="PRINTS" id="PR00404">
    <property type="entry name" value="MADSDOMAIN"/>
</dbReference>
<evidence type="ECO:0000256" key="1">
    <source>
        <dbReference type="ARBA" id="ARBA00004123"/>
    </source>
</evidence>
<sequence>MSEKKSRGRQKIEMKRIENEDDRLITFSKRRSGIYKKASELITLCGAEIFVGIFSPSGKPFTFCDPSTESISNRFLGKIPPENDYTQNLIEAYRKIRINELHQHYDEVHGQLEAEKESAKTLKQLMGDEESQGWWDASIEKLNLEQLEQMDSLFEDMQMNILSKISERIVAPGINALDYSTTFATPSSSNHLVQGGDHVNHNASVGASSSSHPPMDPNSYTSGTHPPNFPYGSDFRPHNF</sequence>
<dbReference type="GO" id="GO:0045944">
    <property type="term" value="P:positive regulation of transcription by RNA polymerase II"/>
    <property type="evidence" value="ECO:0007669"/>
    <property type="project" value="InterPro"/>
</dbReference>
<dbReference type="GO" id="GO:0005634">
    <property type="term" value="C:nucleus"/>
    <property type="evidence" value="ECO:0007669"/>
    <property type="project" value="UniProtKB-SubCell"/>
</dbReference>
<evidence type="ECO:0000256" key="6">
    <source>
        <dbReference type="SAM" id="MobiDB-lite"/>
    </source>
</evidence>
<dbReference type="GO" id="GO:0000981">
    <property type="term" value="F:DNA-binding transcription factor activity, RNA polymerase II-specific"/>
    <property type="evidence" value="ECO:0007669"/>
    <property type="project" value="TreeGrafter"/>
</dbReference>
<gene>
    <name evidence="8" type="ORF">CFOL_v3_03818</name>
</gene>
<dbReference type="PANTHER" id="PTHR11945:SF725">
    <property type="entry name" value="AGAMOUS-LIKE 58-RELATED"/>
    <property type="match status" value="1"/>
</dbReference>
<dbReference type="InterPro" id="IPR036879">
    <property type="entry name" value="TF_MADSbox_sf"/>
</dbReference>
<dbReference type="CDD" id="cd00265">
    <property type="entry name" value="MADS_MEF2_like"/>
    <property type="match status" value="1"/>
</dbReference>
<evidence type="ECO:0000256" key="2">
    <source>
        <dbReference type="ARBA" id="ARBA00023015"/>
    </source>
</evidence>
<feature type="domain" description="MADS-box" evidence="7">
    <location>
        <begin position="7"/>
        <end position="67"/>
    </location>
</feature>
<evidence type="ECO:0000256" key="5">
    <source>
        <dbReference type="ARBA" id="ARBA00023242"/>
    </source>
</evidence>
<dbReference type="InterPro" id="IPR002100">
    <property type="entry name" value="TF_MADSbox"/>
</dbReference>
<keyword evidence="9" id="KW-1185">Reference proteome</keyword>
<feature type="compositionally biased region" description="Polar residues" evidence="6">
    <location>
        <begin position="201"/>
        <end position="225"/>
    </location>
</feature>
<dbReference type="PANTHER" id="PTHR11945">
    <property type="entry name" value="MADS BOX PROTEIN"/>
    <property type="match status" value="1"/>
</dbReference>
<dbReference type="EMBL" id="BDDD01000142">
    <property type="protein sequence ID" value="GAV60287.1"/>
    <property type="molecule type" value="Genomic_DNA"/>
</dbReference>
<accession>A0A1Q3AX32</accession>
<dbReference type="PROSITE" id="PS50066">
    <property type="entry name" value="MADS_BOX_2"/>
    <property type="match status" value="1"/>
</dbReference>